<dbReference type="InterPro" id="IPR015309">
    <property type="entry name" value="Tscrpt_rep_TraM"/>
</dbReference>
<name>A0ABW0GYL0_9HYPH</name>
<dbReference type="InterPro" id="IPR036336">
    <property type="entry name" value="Tscrpt_rep_TraM_sf"/>
</dbReference>
<protein>
    <submittedName>
        <fullName evidence="1">Transcriptional repressor TraM</fullName>
    </submittedName>
</protein>
<evidence type="ECO:0000313" key="2">
    <source>
        <dbReference type="Proteomes" id="UP001596016"/>
    </source>
</evidence>
<dbReference type="RefSeq" id="WP_378228877.1">
    <property type="nucleotide sequence ID" value="NZ_JBHSLL010000020.1"/>
</dbReference>
<sequence length="79" mass="8984">RSLAVAAIKKHRQLLQCAEHAHQEWERAKSAALSDQCHLSKHEQTYLDALMRQQAQMMLVASLTDRLGYIPTINLTDAE</sequence>
<dbReference type="EMBL" id="JBHSLL010000020">
    <property type="protein sequence ID" value="MFC5385951.1"/>
    <property type="molecule type" value="Genomic_DNA"/>
</dbReference>
<feature type="non-terminal residue" evidence="1">
    <location>
        <position position="1"/>
    </location>
</feature>
<dbReference type="SUPFAM" id="SSF109631">
    <property type="entry name" value="Transcriptional repressor TraM"/>
    <property type="match status" value="1"/>
</dbReference>
<keyword evidence="2" id="KW-1185">Reference proteome</keyword>
<evidence type="ECO:0000313" key="1">
    <source>
        <dbReference type="EMBL" id="MFC5385951.1"/>
    </source>
</evidence>
<dbReference type="Proteomes" id="UP001596016">
    <property type="component" value="Unassembled WGS sequence"/>
</dbReference>
<proteinExistence type="predicted"/>
<dbReference type="Pfam" id="PF09228">
    <property type="entry name" value="Prok-TraM"/>
    <property type="match status" value="1"/>
</dbReference>
<organism evidence="1 2">
    <name type="scientific">Aquamicrobium segne</name>
    <dbReference type="NCBI Taxonomy" id="469547"/>
    <lineage>
        <taxon>Bacteria</taxon>
        <taxon>Pseudomonadati</taxon>
        <taxon>Pseudomonadota</taxon>
        <taxon>Alphaproteobacteria</taxon>
        <taxon>Hyphomicrobiales</taxon>
        <taxon>Phyllobacteriaceae</taxon>
        <taxon>Aquamicrobium</taxon>
    </lineage>
</organism>
<comment type="caution">
    <text evidence="1">The sequence shown here is derived from an EMBL/GenBank/DDBJ whole genome shotgun (WGS) entry which is preliminary data.</text>
</comment>
<dbReference type="Gene3D" id="1.10.287.160">
    <property type="entry name" value="HR1 repeat"/>
    <property type="match status" value="1"/>
</dbReference>
<gene>
    <name evidence="1" type="ORF">ACFPLB_08235</name>
</gene>
<accession>A0ABW0GYL0</accession>
<reference evidence="2" key="1">
    <citation type="journal article" date="2019" name="Int. J. Syst. Evol. Microbiol.">
        <title>The Global Catalogue of Microorganisms (GCM) 10K type strain sequencing project: providing services to taxonomists for standard genome sequencing and annotation.</title>
        <authorList>
            <consortium name="The Broad Institute Genomics Platform"/>
            <consortium name="The Broad Institute Genome Sequencing Center for Infectious Disease"/>
            <person name="Wu L."/>
            <person name="Ma J."/>
        </authorList>
    </citation>
    <scope>NUCLEOTIDE SEQUENCE [LARGE SCALE GENOMIC DNA]</scope>
    <source>
        <strain evidence="2">CGMCC 4.1415</strain>
    </source>
</reference>